<comment type="similarity">
    <text evidence="5 17">Belongs to the cytochrome P450 family.</text>
</comment>
<protein>
    <recommendedName>
        <fullName evidence="6">unspecific monooxygenase</fullName>
        <ecNumber evidence="6">1.14.14.1</ecNumber>
    </recommendedName>
</protein>
<comment type="subcellular location">
    <subcellularLocation>
        <location evidence="4">Endoplasmic reticulum membrane</location>
        <topology evidence="4">Peripheral membrane protein</topology>
    </subcellularLocation>
    <subcellularLocation>
        <location evidence="3">Microsome membrane</location>
        <topology evidence="3">Peripheral membrane protein</topology>
    </subcellularLocation>
</comment>
<evidence type="ECO:0000313" key="19">
    <source>
        <dbReference type="EMBL" id="KAF9418548.1"/>
    </source>
</evidence>
<dbReference type="GO" id="GO:0016712">
    <property type="term" value="F:oxidoreductase activity, acting on paired donors, with incorporation or reduction of molecular oxygen, reduced flavin or flavoprotein as one donor, and incorporation of one atom of oxygen"/>
    <property type="evidence" value="ECO:0007669"/>
    <property type="project" value="UniProtKB-EC"/>
</dbReference>
<evidence type="ECO:0000256" key="17">
    <source>
        <dbReference type="RuleBase" id="RU000461"/>
    </source>
</evidence>
<proteinExistence type="inferred from homology"/>
<dbReference type="CDD" id="cd11056">
    <property type="entry name" value="CYP6-like"/>
    <property type="match status" value="1"/>
</dbReference>
<dbReference type="SUPFAM" id="SSF48264">
    <property type="entry name" value="Cytochrome P450"/>
    <property type="match status" value="1"/>
</dbReference>
<dbReference type="PANTHER" id="PTHR24292:SF54">
    <property type="entry name" value="CYP9F3-RELATED"/>
    <property type="match status" value="1"/>
</dbReference>
<keyword evidence="9" id="KW-0256">Endoplasmic reticulum</keyword>
<dbReference type="GO" id="GO:0005789">
    <property type="term" value="C:endoplasmic reticulum membrane"/>
    <property type="evidence" value="ECO:0007669"/>
    <property type="project" value="UniProtKB-SubCell"/>
</dbReference>
<evidence type="ECO:0000256" key="4">
    <source>
        <dbReference type="ARBA" id="ARBA00004406"/>
    </source>
</evidence>
<dbReference type="AlphaFoldDB" id="A0A835L598"/>
<evidence type="ECO:0000256" key="11">
    <source>
        <dbReference type="ARBA" id="ARBA00023002"/>
    </source>
</evidence>
<dbReference type="InterPro" id="IPR050476">
    <property type="entry name" value="Insect_CytP450_Detox"/>
</dbReference>
<dbReference type="EC" id="1.14.14.1" evidence="6"/>
<evidence type="ECO:0000256" key="18">
    <source>
        <dbReference type="SAM" id="Phobius"/>
    </source>
</evidence>
<reference evidence="19" key="1">
    <citation type="submission" date="2020-08" db="EMBL/GenBank/DDBJ databases">
        <title>Spodoptera exigua strain:BAW_Kor-Di-RS1 Genome sequencing and assembly.</title>
        <authorList>
            <person name="Kim J."/>
            <person name="Nam H.Y."/>
            <person name="Kwon M."/>
            <person name="Choi J.H."/>
            <person name="Cho S.R."/>
            <person name="Kim G.-H."/>
        </authorList>
    </citation>
    <scope>NUCLEOTIDE SEQUENCE</scope>
    <source>
        <strain evidence="19">BAW_Kor-Di-RS1</strain>
        <tissue evidence="19">Whole-body</tissue>
    </source>
</reference>
<keyword evidence="20" id="KW-1185">Reference proteome</keyword>
<evidence type="ECO:0000256" key="14">
    <source>
        <dbReference type="ARBA" id="ARBA00023136"/>
    </source>
</evidence>
<organism evidence="19 20">
    <name type="scientific">Spodoptera exigua</name>
    <name type="common">Beet armyworm</name>
    <name type="synonym">Noctua fulgens</name>
    <dbReference type="NCBI Taxonomy" id="7107"/>
    <lineage>
        <taxon>Eukaryota</taxon>
        <taxon>Metazoa</taxon>
        <taxon>Ecdysozoa</taxon>
        <taxon>Arthropoda</taxon>
        <taxon>Hexapoda</taxon>
        <taxon>Insecta</taxon>
        <taxon>Pterygota</taxon>
        <taxon>Neoptera</taxon>
        <taxon>Endopterygota</taxon>
        <taxon>Lepidoptera</taxon>
        <taxon>Glossata</taxon>
        <taxon>Ditrysia</taxon>
        <taxon>Noctuoidea</taxon>
        <taxon>Noctuidae</taxon>
        <taxon>Amphipyrinae</taxon>
        <taxon>Spodoptera</taxon>
    </lineage>
</organism>
<keyword evidence="7 16" id="KW-0349">Heme</keyword>
<dbReference type="PRINTS" id="PR00385">
    <property type="entry name" value="P450"/>
</dbReference>
<keyword evidence="18" id="KW-0812">Transmembrane</keyword>
<evidence type="ECO:0000313" key="20">
    <source>
        <dbReference type="Proteomes" id="UP000648187"/>
    </source>
</evidence>
<dbReference type="EMBL" id="JACKWZ010000054">
    <property type="protein sequence ID" value="KAF9418548.1"/>
    <property type="molecule type" value="Genomic_DNA"/>
</dbReference>
<feature type="transmembrane region" description="Helical" evidence="18">
    <location>
        <begin position="43"/>
        <end position="62"/>
    </location>
</feature>
<keyword evidence="13 17" id="KW-0503">Monooxygenase</keyword>
<evidence type="ECO:0000256" key="2">
    <source>
        <dbReference type="ARBA" id="ARBA00003690"/>
    </source>
</evidence>
<dbReference type="FunFam" id="1.10.630.10:FF:000042">
    <property type="entry name" value="Cytochrome P450"/>
    <property type="match status" value="1"/>
</dbReference>
<keyword evidence="10" id="KW-0492">Microsome</keyword>
<dbReference type="InterPro" id="IPR001128">
    <property type="entry name" value="Cyt_P450"/>
</dbReference>
<comment type="cofactor">
    <cofactor evidence="1 16">
        <name>heme</name>
        <dbReference type="ChEBI" id="CHEBI:30413"/>
    </cofactor>
</comment>
<feature type="binding site" description="axial binding residue" evidence="16">
    <location>
        <position position="484"/>
    </location>
    <ligand>
        <name>heme</name>
        <dbReference type="ChEBI" id="CHEBI:30413"/>
    </ligand>
    <ligandPart>
        <name>Fe</name>
        <dbReference type="ChEBI" id="CHEBI:18248"/>
    </ligandPart>
</feature>
<evidence type="ECO:0000256" key="8">
    <source>
        <dbReference type="ARBA" id="ARBA00022723"/>
    </source>
</evidence>
<dbReference type="InterPro" id="IPR036396">
    <property type="entry name" value="Cyt_P450_sf"/>
</dbReference>
<evidence type="ECO:0000256" key="3">
    <source>
        <dbReference type="ARBA" id="ARBA00004174"/>
    </source>
</evidence>
<evidence type="ECO:0000256" key="6">
    <source>
        <dbReference type="ARBA" id="ARBA00012109"/>
    </source>
</evidence>
<dbReference type="InterPro" id="IPR002403">
    <property type="entry name" value="Cyt_P450_E_grp-IV"/>
</dbReference>
<keyword evidence="14 18" id="KW-0472">Membrane</keyword>
<dbReference type="PRINTS" id="PR00465">
    <property type="entry name" value="EP450IV"/>
</dbReference>
<sequence>MMEIKVLLHHIILNFKIVKTKKTLDPIKLQPHVFNIRALNGTWMISEAIVSLLSFLLFYVIYEYKKIHYNFKKHGIKYKPGYPIFGNTFNSTFLFKHLIEDIDAVYTAFPEERYVGFIEGMKPVILVRDPELMKTITIRDFHYFVNRKEMFPKEIEPLLGSSLLNMEGDDWRKMRNRLSSAFSGSKMKSMMPFMVEVSKNIIEYIKGHQSEDIDVLDLMRRYNTDVVASTGFGLHVNSIRDRDNKFFTIGQRAATFTFWRRMYYFITIQFPAVAKIMQFLGIELLSSEGTEFFRNIVSDTIAYRKTNNVVRPDFIHLLMEAAQDLTLDEITGQIYFAFLASYESSTSTLMMCIHELALRPDIAEKIYQEIRTKQENFGELNYECIIELKYMECVLNEAARKWSVAVVMDRVCTENYILPPPREDGKPYWVQPGDVVYNVVNSIHMDQAFHPSPETFDPDRFCDENKHNVNSFTHMPFGMGPRNCLGMRYAMLKMKVLLYHLILNYKIVRCKKTSDPLRLQPLDFSVRAIGNTYVQFQRRP</sequence>
<comment type="caution">
    <text evidence="19">The sequence shown here is derived from an EMBL/GenBank/DDBJ whole genome shotgun (WGS) entry which is preliminary data.</text>
</comment>
<evidence type="ECO:0000256" key="7">
    <source>
        <dbReference type="ARBA" id="ARBA00022617"/>
    </source>
</evidence>
<dbReference type="Proteomes" id="UP000648187">
    <property type="component" value="Unassembled WGS sequence"/>
</dbReference>
<evidence type="ECO:0000256" key="1">
    <source>
        <dbReference type="ARBA" id="ARBA00001971"/>
    </source>
</evidence>
<keyword evidence="8 16" id="KW-0479">Metal-binding</keyword>
<comment type="catalytic activity">
    <reaction evidence="15">
        <text>an organic molecule + reduced [NADPH--hemoprotein reductase] + O2 = an alcohol + oxidized [NADPH--hemoprotein reductase] + H2O + H(+)</text>
        <dbReference type="Rhea" id="RHEA:17149"/>
        <dbReference type="Rhea" id="RHEA-COMP:11964"/>
        <dbReference type="Rhea" id="RHEA-COMP:11965"/>
        <dbReference type="ChEBI" id="CHEBI:15377"/>
        <dbReference type="ChEBI" id="CHEBI:15378"/>
        <dbReference type="ChEBI" id="CHEBI:15379"/>
        <dbReference type="ChEBI" id="CHEBI:30879"/>
        <dbReference type="ChEBI" id="CHEBI:57618"/>
        <dbReference type="ChEBI" id="CHEBI:58210"/>
        <dbReference type="ChEBI" id="CHEBI:142491"/>
        <dbReference type="EC" id="1.14.14.1"/>
    </reaction>
</comment>
<keyword evidence="12 16" id="KW-0408">Iron</keyword>
<evidence type="ECO:0000256" key="5">
    <source>
        <dbReference type="ARBA" id="ARBA00010617"/>
    </source>
</evidence>
<dbReference type="PANTHER" id="PTHR24292">
    <property type="entry name" value="CYTOCHROME P450"/>
    <property type="match status" value="1"/>
</dbReference>
<gene>
    <name evidence="19" type="ORF">HW555_004697</name>
</gene>
<dbReference type="GO" id="GO:0020037">
    <property type="term" value="F:heme binding"/>
    <property type="evidence" value="ECO:0007669"/>
    <property type="project" value="InterPro"/>
</dbReference>
<evidence type="ECO:0000256" key="15">
    <source>
        <dbReference type="ARBA" id="ARBA00047827"/>
    </source>
</evidence>
<evidence type="ECO:0000256" key="10">
    <source>
        <dbReference type="ARBA" id="ARBA00022848"/>
    </source>
</evidence>
<name>A0A835L598_SPOEX</name>
<dbReference type="PROSITE" id="PS00086">
    <property type="entry name" value="CYTOCHROME_P450"/>
    <property type="match status" value="1"/>
</dbReference>
<accession>A0A835L598</accession>
<comment type="function">
    <text evidence="2">May be involved in the metabolism of insect hormones and in the breakdown of synthetic insecticides.</text>
</comment>
<dbReference type="Pfam" id="PF00067">
    <property type="entry name" value="p450"/>
    <property type="match status" value="1"/>
</dbReference>
<evidence type="ECO:0000256" key="13">
    <source>
        <dbReference type="ARBA" id="ARBA00023033"/>
    </source>
</evidence>
<keyword evidence="11 17" id="KW-0560">Oxidoreductase</keyword>
<dbReference type="GO" id="GO:0005506">
    <property type="term" value="F:iron ion binding"/>
    <property type="evidence" value="ECO:0007669"/>
    <property type="project" value="InterPro"/>
</dbReference>
<evidence type="ECO:0000256" key="16">
    <source>
        <dbReference type="PIRSR" id="PIRSR602403-1"/>
    </source>
</evidence>
<dbReference type="Gene3D" id="1.10.630.10">
    <property type="entry name" value="Cytochrome P450"/>
    <property type="match status" value="1"/>
</dbReference>
<evidence type="ECO:0000256" key="9">
    <source>
        <dbReference type="ARBA" id="ARBA00022824"/>
    </source>
</evidence>
<evidence type="ECO:0000256" key="12">
    <source>
        <dbReference type="ARBA" id="ARBA00023004"/>
    </source>
</evidence>
<keyword evidence="18" id="KW-1133">Transmembrane helix</keyword>
<dbReference type="InterPro" id="IPR017972">
    <property type="entry name" value="Cyt_P450_CS"/>
</dbReference>